<reference evidence="1 2" key="1">
    <citation type="submission" date="2023-09" db="EMBL/GenBank/DDBJ databases">
        <authorList>
            <person name="Rey-Velasco X."/>
        </authorList>
    </citation>
    <scope>NUCLEOTIDE SEQUENCE [LARGE SCALE GENOMIC DNA]</scope>
    <source>
        <strain evidence="1 2">W335</strain>
    </source>
</reference>
<evidence type="ECO:0000313" key="1">
    <source>
        <dbReference type="EMBL" id="MDT0635611.1"/>
    </source>
</evidence>
<name>A0ABU3C232_9GAMM</name>
<accession>A0ABU3C232</accession>
<gene>
    <name evidence="1" type="ORF">RM532_11670</name>
</gene>
<dbReference type="RefSeq" id="WP_311653512.1">
    <property type="nucleotide sequence ID" value="NZ_JAVRIB010000012.1"/>
</dbReference>
<protein>
    <submittedName>
        <fullName evidence="1">Uncharacterized protein</fullName>
    </submittedName>
</protein>
<evidence type="ECO:0000313" key="2">
    <source>
        <dbReference type="Proteomes" id="UP001251857"/>
    </source>
</evidence>
<dbReference type="EMBL" id="JAVRIB010000012">
    <property type="protein sequence ID" value="MDT0635611.1"/>
    <property type="molecule type" value="Genomic_DNA"/>
</dbReference>
<sequence length="391" mass="43142">MNVGRVAGRTGFAFALLLLGLVLATARAETRLESPGFGNIDELRMSHMYPALDTLVVGDAVVPGLHENFVPQGIDFLDEHPGEVVLSGYFCKRFSRFPQSFVPRCVQKRSALYLVDATAGRALRLALLSERDGTPMRRHAGGVASLYGHLWLPDNFVIFRFDLNALRDAEEPVITMTPDNDRPIAVDASGDFISAFEDSLWVGNFQRADRGRPLPPHYLSPLSGTAGWTAGYRMDPQTLRPVSRERYEVSFAGQRYEVLRPDAALHHRNKAQGMGFIDARNVVLSASYGPSNSRLSFHALECDPFRAEECGIPVTLPDDSTLHVQALAEQSLSTALAAPPGAEGVAFDGERLTVVFEGGAMPYRRRWWLVEDRLLLFLPPPESSAPPLRAR</sequence>
<keyword evidence="2" id="KW-1185">Reference proteome</keyword>
<dbReference type="Proteomes" id="UP001251857">
    <property type="component" value="Unassembled WGS sequence"/>
</dbReference>
<comment type="caution">
    <text evidence="1">The sequence shown here is derived from an EMBL/GenBank/DDBJ whole genome shotgun (WGS) entry which is preliminary data.</text>
</comment>
<proteinExistence type="predicted"/>
<organism evidence="1 2">
    <name type="scientific">Spectribacter hydrogenoxidans</name>
    <dbReference type="NCBI Taxonomy" id="3075608"/>
    <lineage>
        <taxon>Bacteria</taxon>
        <taxon>Pseudomonadati</taxon>
        <taxon>Pseudomonadota</taxon>
        <taxon>Gammaproteobacteria</taxon>
        <taxon>Salinisphaerales</taxon>
        <taxon>Salinisphaeraceae</taxon>
        <taxon>Spectribacter</taxon>
    </lineage>
</organism>